<organism evidence="1 2">
    <name type="scientific">Gigaspora margarita</name>
    <dbReference type="NCBI Taxonomy" id="4874"/>
    <lineage>
        <taxon>Eukaryota</taxon>
        <taxon>Fungi</taxon>
        <taxon>Fungi incertae sedis</taxon>
        <taxon>Mucoromycota</taxon>
        <taxon>Glomeromycotina</taxon>
        <taxon>Glomeromycetes</taxon>
        <taxon>Diversisporales</taxon>
        <taxon>Gigasporaceae</taxon>
        <taxon>Gigaspora</taxon>
    </lineage>
</organism>
<proteinExistence type="predicted"/>
<sequence>MKPCHTILIRHIFSSCVAYDALDAPVIIIQRVPSKKKPRRNIRKLKIGWIVIGYPDDDDSFDLNLSNQVIYESAKYAINPDNPINVPHQTEWSSAKKFMLSTCMLDKNIYSNSDINPYNLKLVFGSNFSISKEHAYLFVYSSEHRNQPLTNNNGNNLLLQHAKLCICTIYVKDDFPESTMFQKEVEWNYMSKKDKIFFSKLDKIYTDENKLVFVNQLFEKHSRNHGIVNVALGSLNHDSLLCGSLNKETFTKNDLDILYLNYSHEKAKYFNYS</sequence>
<gene>
    <name evidence="1" type="ORF">F8M41_026282</name>
</gene>
<evidence type="ECO:0000313" key="1">
    <source>
        <dbReference type="EMBL" id="KAF0465397.1"/>
    </source>
</evidence>
<dbReference type="EMBL" id="WTPW01000974">
    <property type="protein sequence ID" value="KAF0465397.1"/>
    <property type="molecule type" value="Genomic_DNA"/>
</dbReference>
<keyword evidence="2" id="KW-1185">Reference proteome</keyword>
<name>A0A8H3XHS9_GIGMA</name>
<comment type="caution">
    <text evidence="1">The sequence shown here is derived from an EMBL/GenBank/DDBJ whole genome shotgun (WGS) entry which is preliminary data.</text>
</comment>
<dbReference type="OrthoDB" id="10428828at2759"/>
<protein>
    <submittedName>
        <fullName evidence="1">Uncharacterized protein</fullName>
    </submittedName>
</protein>
<accession>A0A8H3XHS9</accession>
<reference evidence="1 2" key="1">
    <citation type="journal article" date="2019" name="Environ. Microbiol.">
        <title>At the nexus of three kingdoms: the genome of the mycorrhizal fungus Gigaspora margarita provides insights into plant, endobacterial and fungal interactions.</title>
        <authorList>
            <person name="Venice F."/>
            <person name="Ghignone S."/>
            <person name="Salvioli di Fossalunga A."/>
            <person name="Amselem J."/>
            <person name="Novero M."/>
            <person name="Xianan X."/>
            <person name="Sedzielewska Toro K."/>
            <person name="Morin E."/>
            <person name="Lipzen A."/>
            <person name="Grigoriev I.V."/>
            <person name="Henrissat B."/>
            <person name="Martin F.M."/>
            <person name="Bonfante P."/>
        </authorList>
    </citation>
    <scope>NUCLEOTIDE SEQUENCE [LARGE SCALE GENOMIC DNA]</scope>
    <source>
        <strain evidence="1 2">BEG34</strain>
    </source>
</reference>
<dbReference type="AlphaFoldDB" id="A0A8H3XHS9"/>
<evidence type="ECO:0000313" key="2">
    <source>
        <dbReference type="Proteomes" id="UP000439903"/>
    </source>
</evidence>
<dbReference type="Proteomes" id="UP000439903">
    <property type="component" value="Unassembled WGS sequence"/>
</dbReference>